<sequence length="593" mass="65989">MEPAEDVWNDFHVFRGNSTLTAGLLFNKVGEGDLQANVRWFWTWIDTLHTSLLNNEDVGINPSAQTQDVLELLKRFFPLPTSPNQQRERPLVLLNPDNTGKLQFVEVTFGDGNKIQIPDGASALAFIFSVAAPPDALPRDSSAVRRWIIPLLAALSRCLYLAYIFNQINGTDPEPTQEGNLMSVPVMSCAMWFVEAENKLPRYLLGSTYTTGSNIDIKAVASLKRRRLMNLWRREELVDPQLSSFAPPRKLPPASASQYFTSPTLQAEAEELLAAAMRSDVLSSAPAVTLNTYIKSVTVDPLPDKTPWFTFPKPKVDSATNKANAALLQSYAATSPLQPPPEIGPLQRQNILNNADPVLESTLRAALSNVLRIVWAARGVLDPNDEAALKAAFSEVSAAYFVPHYYLLKPDLKNPAKKVLDYTLEIPIATRAAEAKILFDGLWTEDNSKKIINMAYRIYHWVIAEDDELKFAGGGVSRWGRCAETYPVCELLPNVTSERKLLGAPNESLVKGVAMEIRSFSNLVPAAPAVGIFALEQSFTWGTLAEIHRCREQGLFRLPCQNCQILLPEMDVRVGKDNYDTELYKRQPDFQVV</sequence>
<name>A0A9P0EKM6_9HYPO</name>
<gene>
    <name evidence="1" type="ORF">CSOL1703_00014959</name>
</gene>
<dbReference type="AlphaFoldDB" id="A0A9P0EKM6"/>
<evidence type="ECO:0000313" key="2">
    <source>
        <dbReference type="Proteomes" id="UP000775872"/>
    </source>
</evidence>
<dbReference type="OrthoDB" id="5124821at2759"/>
<proteinExistence type="predicted"/>
<dbReference type="EMBL" id="CABFOC020000043">
    <property type="protein sequence ID" value="CAH0052044.1"/>
    <property type="molecule type" value="Genomic_DNA"/>
</dbReference>
<organism evidence="1 2">
    <name type="scientific">Clonostachys solani</name>
    <dbReference type="NCBI Taxonomy" id="160281"/>
    <lineage>
        <taxon>Eukaryota</taxon>
        <taxon>Fungi</taxon>
        <taxon>Dikarya</taxon>
        <taxon>Ascomycota</taxon>
        <taxon>Pezizomycotina</taxon>
        <taxon>Sordariomycetes</taxon>
        <taxon>Hypocreomycetidae</taxon>
        <taxon>Hypocreales</taxon>
        <taxon>Bionectriaceae</taxon>
        <taxon>Clonostachys</taxon>
    </lineage>
</organism>
<accession>A0A9P0EKM6</accession>
<comment type="caution">
    <text evidence="1">The sequence shown here is derived from an EMBL/GenBank/DDBJ whole genome shotgun (WGS) entry which is preliminary data.</text>
</comment>
<dbReference type="Proteomes" id="UP000775872">
    <property type="component" value="Unassembled WGS sequence"/>
</dbReference>
<reference evidence="2" key="1">
    <citation type="submission" date="2019-06" db="EMBL/GenBank/DDBJ databases">
        <authorList>
            <person name="Broberg M."/>
        </authorList>
    </citation>
    <scope>NUCLEOTIDE SEQUENCE [LARGE SCALE GENOMIC DNA]</scope>
</reference>
<evidence type="ECO:0000313" key="1">
    <source>
        <dbReference type="EMBL" id="CAH0052044.1"/>
    </source>
</evidence>
<protein>
    <submittedName>
        <fullName evidence="1">Uncharacterized protein</fullName>
    </submittedName>
</protein>
<keyword evidence="2" id="KW-1185">Reference proteome</keyword>
<reference evidence="1 2" key="2">
    <citation type="submission" date="2021-10" db="EMBL/GenBank/DDBJ databases">
        <authorList>
            <person name="Piombo E."/>
        </authorList>
    </citation>
    <scope>NUCLEOTIDE SEQUENCE [LARGE SCALE GENOMIC DNA]</scope>
</reference>